<dbReference type="InterPro" id="IPR050194">
    <property type="entry name" value="Glycosyltransferase_grp1"/>
</dbReference>
<dbReference type="PANTHER" id="PTHR45947">
    <property type="entry name" value="SULFOQUINOVOSYL TRANSFERASE SQD2"/>
    <property type="match status" value="1"/>
</dbReference>
<evidence type="ECO:0000259" key="2">
    <source>
        <dbReference type="Pfam" id="PF13439"/>
    </source>
</evidence>
<accession>A0A326U812</accession>
<dbReference type="InterPro" id="IPR001296">
    <property type="entry name" value="Glyco_trans_1"/>
</dbReference>
<evidence type="ECO:0000313" key="4">
    <source>
        <dbReference type="Proteomes" id="UP000248806"/>
    </source>
</evidence>
<comment type="caution">
    <text evidence="3">The sequence shown here is derived from an EMBL/GenBank/DDBJ whole genome shotgun (WGS) entry which is preliminary data.</text>
</comment>
<keyword evidence="4" id="KW-1185">Reference proteome</keyword>
<reference evidence="3 4" key="1">
    <citation type="submission" date="2018-06" db="EMBL/GenBank/DDBJ databases">
        <title>Genomic Encyclopedia of Archaeal and Bacterial Type Strains, Phase II (KMG-II): from individual species to whole genera.</title>
        <authorList>
            <person name="Goeker M."/>
        </authorList>
    </citation>
    <scope>NUCLEOTIDE SEQUENCE [LARGE SCALE GENOMIC DNA]</scope>
    <source>
        <strain evidence="3 4">ATCC BAA-1881</strain>
    </source>
</reference>
<dbReference type="OrthoDB" id="9802525at2"/>
<dbReference type="RefSeq" id="WP_111321954.1">
    <property type="nucleotide sequence ID" value="NZ_BIFX01000003.1"/>
</dbReference>
<evidence type="ECO:0000259" key="1">
    <source>
        <dbReference type="Pfam" id="PF00534"/>
    </source>
</evidence>
<feature type="domain" description="Glycosyltransferase subfamily 4-like N-terminal" evidence="2">
    <location>
        <begin position="15"/>
        <end position="177"/>
    </location>
</feature>
<dbReference type="EMBL" id="QKUF01000006">
    <property type="protein sequence ID" value="PZW31208.1"/>
    <property type="molecule type" value="Genomic_DNA"/>
</dbReference>
<organism evidence="3 4">
    <name type="scientific">Thermosporothrix hazakensis</name>
    <dbReference type="NCBI Taxonomy" id="644383"/>
    <lineage>
        <taxon>Bacteria</taxon>
        <taxon>Bacillati</taxon>
        <taxon>Chloroflexota</taxon>
        <taxon>Ktedonobacteria</taxon>
        <taxon>Ktedonobacterales</taxon>
        <taxon>Thermosporotrichaceae</taxon>
        <taxon>Thermosporothrix</taxon>
    </lineage>
</organism>
<keyword evidence="3" id="KW-0808">Transferase</keyword>
<dbReference type="CDD" id="cd03814">
    <property type="entry name" value="GT4-like"/>
    <property type="match status" value="1"/>
</dbReference>
<dbReference type="GO" id="GO:0016757">
    <property type="term" value="F:glycosyltransferase activity"/>
    <property type="evidence" value="ECO:0007669"/>
    <property type="project" value="InterPro"/>
</dbReference>
<sequence length="382" mass="42649">MRVAIITENFLPKLDGVTRTLARLLEHLQQQGHQALVLGPESGMTRYAGAEIVGTLGLPLPFYPELKMNMFRPLFLQRLHDFRPDVIHLVDPVFLGATGLAVAHLMHVPFVSSYHTNLAEYCKHFGFAPLVEPAWSYMRFLHNQCALTFCPSPSTAARLREQGFSNLRIWPRGVDTTLFRPGKRDESLRAHWVGGEQKVVLLYVGRVSYEKNLRLLIEAYRDMDHGRCHLVIVGDGPASEGVRAALSGVPVTFTGYLSGEALARAYASADVFAFPSETETFGQVVLEAMASGLPVVGVRAEGVCDLVTHEQTGLLLDRRRNEQVAAYRSLLTRLVERQQERECFGAAAVIEAQRQSWSEAMERLLDGYREVIPANRTLLYAS</sequence>
<dbReference type="Proteomes" id="UP000248806">
    <property type="component" value="Unassembled WGS sequence"/>
</dbReference>
<feature type="domain" description="Glycosyl transferase family 1" evidence="1">
    <location>
        <begin position="195"/>
        <end position="345"/>
    </location>
</feature>
<protein>
    <submittedName>
        <fullName evidence="3">Glycosyltransferase involved in cell wall biosynthesis</fullName>
    </submittedName>
</protein>
<dbReference type="Pfam" id="PF13439">
    <property type="entry name" value="Glyco_transf_4"/>
    <property type="match status" value="1"/>
</dbReference>
<name>A0A326U812_THEHA</name>
<dbReference type="AlphaFoldDB" id="A0A326U812"/>
<dbReference type="SUPFAM" id="SSF53756">
    <property type="entry name" value="UDP-Glycosyltransferase/glycogen phosphorylase"/>
    <property type="match status" value="1"/>
</dbReference>
<proteinExistence type="predicted"/>
<gene>
    <name evidence="3" type="ORF">EI42_02305</name>
</gene>
<dbReference type="InterPro" id="IPR028098">
    <property type="entry name" value="Glyco_trans_4-like_N"/>
</dbReference>
<dbReference type="Gene3D" id="3.40.50.2000">
    <property type="entry name" value="Glycogen Phosphorylase B"/>
    <property type="match status" value="2"/>
</dbReference>
<dbReference type="PANTHER" id="PTHR45947:SF3">
    <property type="entry name" value="SULFOQUINOVOSYL TRANSFERASE SQD2"/>
    <property type="match status" value="1"/>
</dbReference>
<dbReference type="Pfam" id="PF00534">
    <property type="entry name" value="Glycos_transf_1"/>
    <property type="match status" value="1"/>
</dbReference>
<evidence type="ECO:0000313" key="3">
    <source>
        <dbReference type="EMBL" id="PZW31208.1"/>
    </source>
</evidence>